<dbReference type="AlphaFoldDB" id="A0AA36D6F7"/>
<keyword evidence="3" id="KW-0539">Nucleus</keyword>
<reference evidence="6" key="1">
    <citation type="submission" date="2023-06" db="EMBL/GenBank/DDBJ databases">
        <authorList>
            <person name="Delattre M."/>
        </authorList>
    </citation>
    <scope>NUCLEOTIDE SEQUENCE</scope>
    <source>
        <strain evidence="6">AF72</strain>
    </source>
</reference>
<feature type="compositionally biased region" description="Basic residues" evidence="4">
    <location>
        <begin position="496"/>
        <end position="509"/>
    </location>
</feature>
<evidence type="ECO:0000256" key="2">
    <source>
        <dbReference type="ARBA" id="ARBA00005904"/>
    </source>
</evidence>
<sequence>MSADIEKIRATLLAVRDACDRIPVENWGFAEDVLEKLKERKFQAVSEAMPEEEQKKASKKRKHQLAKTLGVVPKKVGEVIGWMRDQTEFKDTEARKPDVQALKKAEKAKQPEKAQPKKGADPKENKAEAKKEPKKPATAAKQEEAKPAAKATSSKAAASVEKPAKVPENPTVKGKPEKTKAKKTEPEVAEEMDTTDAVPTSAEQKISQLKINDGDSSEESHDEEDVDKDLQQINGKGKFGGKHMKRKGAAGASTTENKLIKIENSDGTIDRNATREATLKKLQEKLEGLKVARRGKKDPVKFENERKLKRRMSKLKLKQRRADEKENKPAADAPEAAAKADTTKAPVKLENVKKEAPKAADPEFSFNKLDFLVKNADKPLTKNEKRDKFTGKDFKRLLEKAEKRQERIDSIRTKNPEKAEKIEESIKWKKVLQQAEGKKVRDNVDLLKKAMKRKEKTKDRTKKKWGERTTAVEEKVAKKQDKRDTNLQKRKDDVKKRKMDKLRKKGRIL</sequence>
<dbReference type="Proteomes" id="UP001177023">
    <property type="component" value="Unassembled WGS sequence"/>
</dbReference>
<feature type="compositionally biased region" description="Basic and acidic residues" evidence="4">
    <location>
        <begin position="464"/>
        <end position="495"/>
    </location>
</feature>
<feature type="compositionally biased region" description="Basic and acidic residues" evidence="4">
    <location>
        <begin position="320"/>
        <end position="329"/>
    </location>
</feature>
<feature type="compositionally biased region" description="Polar residues" evidence="4">
    <location>
        <begin position="197"/>
        <end position="210"/>
    </location>
</feature>
<dbReference type="PANTHER" id="PTHR14369:SF0">
    <property type="entry name" value="SURFEIT LOCUS PROTEIN 6"/>
    <property type="match status" value="1"/>
</dbReference>
<protein>
    <recommendedName>
        <fullName evidence="5">Ribosomal RNA-processing protein 14/surfeit locus protein 6 C-terminal domain-containing protein</fullName>
    </recommendedName>
</protein>
<dbReference type="InterPro" id="IPR007019">
    <property type="entry name" value="SURF6"/>
</dbReference>
<comment type="caution">
    <text evidence="6">The sequence shown here is derived from an EMBL/GenBank/DDBJ whole genome shotgun (WGS) entry which is preliminary data.</text>
</comment>
<dbReference type="GO" id="GO:0042274">
    <property type="term" value="P:ribosomal small subunit biogenesis"/>
    <property type="evidence" value="ECO:0007669"/>
    <property type="project" value="TreeGrafter"/>
</dbReference>
<feature type="non-terminal residue" evidence="6">
    <location>
        <position position="1"/>
    </location>
</feature>
<feature type="compositionally biased region" description="Basic and acidic residues" evidence="4">
    <location>
        <begin position="86"/>
        <end position="147"/>
    </location>
</feature>
<gene>
    <name evidence="6" type="ORF">MSPICULIGERA_LOCUS19763</name>
</gene>
<evidence type="ECO:0000256" key="1">
    <source>
        <dbReference type="ARBA" id="ARBA00004123"/>
    </source>
</evidence>
<name>A0AA36D6F7_9BILA</name>
<dbReference type="GO" id="GO:0042273">
    <property type="term" value="P:ribosomal large subunit biogenesis"/>
    <property type="evidence" value="ECO:0007669"/>
    <property type="project" value="TreeGrafter"/>
</dbReference>
<evidence type="ECO:0000256" key="3">
    <source>
        <dbReference type="ARBA" id="ARBA00023242"/>
    </source>
</evidence>
<dbReference type="PANTHER" id="PTHR14369">
    <property type="entry name" value="SURFEIT LOCUS PROTEIN 6"/>
    <property type="match status" value="1"/>
</dbReference>
<feature type="compositionally biased region" description="Low complexity" evidence="4">
    <location>
        <begin position="148"/>
        <end position="159"/>
    </location>
</feature>
<keyword evidence="7" id="KW-1185">Reference proteome</keyword>
<feature type="compositionally biased region" description="Basic residues" evidence="4">
    <location>
        <begin position="449"/>
        <end position="463"/>
    </location>
</feature>
<dbReference type="GO" id="GO:0003723">
    <property type="term" value="F:RNA binding"/>
    <property type="evidence" value="ECO:0007669"/>
    <property type="project" value="TreeGrafter"/>
</dbReference>
<evidence type="ECO:0000259" key="5">
    <source>
        <dbReference type="Pfam" id="PF04935"/>
    </source>
</evidence>
<feature type="region of interest" description="Disordered" evidence="4">
    <location>
        <begin position="447"/>
        <end position="509"/>
    </location>
</feature>
<evidence type="ECO:0000313" key="7">
    <source>
        <dbReference type="Proteomes" id="UP001177023"/>
    </source>
</evidence>
<feature type="region of interest" description="Disordered" evidence="4">
    <location>
        <begin position="46"/>
        <end position="66"/>
    </location>
</feature>
<feature type="compositionally biased region" description="Basic and acidic residues" evidence="4">
    <location>
        <begin position="350"/>
        <end position="360"/>
    </location>
</feature>
<feature type="compositionally biased region" description="Low complexity" evidence="4">
    <location>
        <begin position="330"/>
        <end position="346"/>
    </location>
</feature>
<feature type="region of interest" description="Disordered" evidence="4">
    <location>
        <begin position="290"/>
        <end position="360"/>
    </location>
</feature>
<dbReference type="GO" id="GO:0003677">
    <property type="term" value="F:DNA binding"/>
    <property type="evidence" value="ECO:0007669"/>
    <property type="project" value="TreeGrafter"/>
</dbReference>
<evidence type="ECO:0000313" key="6">
    <source>
        <dbReference type="EMBL" id="CAJ0581606.1"/>
    </source>
</evidence>
<feature type="compositionally biased region" description="Acidic residues" evidence="4">
    <location>
        <begin position="215"/>
        <end position="227"/>
    </location>
</feature>
<dbReference type="Pfam" id="PF04935">
    <property type="entry name" value="SURF6"/>
    <property type="match status" value="1"/>
</dbReference>
<evidence type="ECO:0000256" key="4">
    <source>
        <dbReference type="SAM" id="MobiDB-lite"/>
    </source>
</evidence>
<comment type="subcellular location">
    <subcellularLocation>
        <location evidence="1">Nucleus</location>
    </subcellularLocation>
</comment>
<proteinExistence type="inferred from homology"/>
<dbReference type="GO" id="GO:0005730">
    <property type="term" value="C:nucleolus"/>
    <property type="evidence" value="ECO:0007669"/>
    <property type="project" value="TreeGrafter"/>
</dbReference>
<feature type="compositionally biased region" description="Basic and acidic residues" evidence="4">
    <location>
        <begin position="174"/>
        <end position="186"/>
    </location>
</feature>
<organism evidence="6 7">
    <name type="scientific">Mesorhabditis spiculigera</name>
    <dbReference type="NCBI Taxonomy" id="96644"/>
    <lineage>
        <taxon>Eukaryota</taxon>
        <taxon>Metazoa</taxon>
        <taxon>Ecdysozoa</taxon>
        <taxon>Nematoda</taxon>
        <taxon>Chromadorea</taxon>
        <taxon>Rhabditida</taxon>
        <taxon>Rhabditina</taxon>
        <taxon>Rhabditomorpha</taxon>
        <taxon>Rhabditoidea</taxon>
        <taxon>Rhabditidae</taxon>
        <taxon>Mesorhabditinae</taxon>
        <taxon>Mesorhabditis</taxon>
    </lineage>
</organism>
<feature type="domain" description="Ribosomal RNA-processing protein 14/surfeit locus protein 6 C-terminal" evidence="5">
    <location>
        <begin position="305"/>
        <end position="499"/>
    </location>
</feature>
<accession>A0AA36D6F7</accession>
<feature type="compositionally biased region" description="Basic and acidic residues" evidence="4">
    <location>
        <begin position="297"/>
        <end position="306"/>
    </location>
</feature>
<dbReference type="EMBL" id="CATQJA010002663">
    <property type="protein sequence ID" value="CAJ0581606.1"/>
    <property type="molecule type" value="Genomic_DNA"/>
</dbReference>
<dbReference type="InterPro" id="IPR029190">
    <property type="entry name" value="Rrp14/SURF6_C"/>
</dbReference>
<comment type="similarity">
    <text evidence="2">Belongs to the SURF6 family.</text>
</comment>
<feature type="region of interest" description="Disordered" evidence="4">
    <location>
        <begin position="86"/>
        <end position="258"/>
    </location>
</feature>
<feature type="compositionally biased region" description="Basic residues" evidence="4">
    <location>
        <begin position="307"/>
        <end position="319"/>
    </location>
</feature>
<feature type="compositionally biased region" description="Basic residues" evidence="4">
    <location>
        <begin position="239"/>
        <end position="248"/>
    </location>
</feature>